<feature type="transmembrane region" description="Helical" evidence="1">
    <location>
        <begin position="14"/>
        <end position="38"/>
    </location>
</feature>
<reference evidence="2 3" key="1">
    <citation type="submission" date="2019-03" db="EMBL/GenBank/DDBJ databases">
        <title>Paraburkholderia sp. 4M-K11, isolated from subtropical forest soil.</title>
        <authorList>
            <person name="Gao Z.-H."/>
            <person name="Qiu L.-H."/>
        </authorList>
    </citation>
    <scope>NUCLEOTIDE SEQUENCE [LARGE SCALE GENOMIC DNA]</scope>
    <source>
        <strain evidence="2 3">4M-K11</strain>
    </source>
</reference>
<dbReference type="AlphaFoldDB" id="A0A4R5MC76"/>
<evidence type="ECO:0000313" key="2">
    <source>
        <dbReference type="EMBL" id="TDG24449.1"/>
    </source>
</evidence>
<keyword evidence="3" id="KW-1185">Reference proteome</keyword>
<gene>
    <name evidence="2" type="ORF">EYW47_07745</name>
</gene>
<comment type="caution">
    <text evidence="2">The sequence shown here is derived from an EMBL/GenBank/DDBJ whole genome shotgun (WGS) entry which is preliminary data.</text>
</comment>
<sequence length="59" mass="5949">MGAWLGGLAITHGIALAALPWVAAAVAIAALILTWAAARLDARKAPLRAAGMAVRQDAC</sequence>
<organism evidence="2 3">
    <name type="scientific">Paraburkholderia silviterrae</name>
    <dbReference type="NCBI Taxonomy" id="2528715"/>
    <lineage>
        <taxon>Bacteria</taxon>
        <taxon>Pseudomonadati</taxon>
        <taxon>Pseudomonadota</taxon>
        <taxon>Betaproteobacteria</taxon>
        <taxon>Burkholderiales</taxon>
        <taxon>Burkholderiaceae</taxon>
        <taxon>Paraburkholderia</taxon>
    </lineage>
</organism>
<dbReference type="EMBL" id="SMRP01000003">
    <property type="protein sequence ID" value="TDG24449.1"/>
    <property type="molecule type" value="Genomic_DNA"/>
</dbReference>
<keyword evidence="1" id="KW-0472">Membrane</keyword>
<proteinExistence type="predicted"/>
<protein>
    <submittedName>
        <fullName evidence="2">Uncharacterized protein</fullName>
    </submittedName>
</protein>
<name>A0A4R5MC76_9BURK</name>
<keyword evidence="1" id="KW-1133">Transmembrane helix</keyword>
<dbReference type="Proteomes" id="UP000295722">
    <property type="component" value="Unassembled WGS sequence"/>
</dbReference>
<accession>A0A4R5MC76</accession>
<evidence type="ECO:0000256" key="1">
    <source>
        <dbReference type="SAM" id="Phobius"/>
    </source>
</evidence>
<keyword evidence="1" id="KW-0812">Transmembrane</keyword>
<evidence type="ECO:0000313" key="3">
    <source>
        <dbReference type="Proteomes" id="UP000295722"/>
    </source>
</evidence>